<dbReference type="GeneID" id="57399396"/>
<evidence type="ECO:0000259" key="1">
    <source>
        <dbReference type="Pfam" id="PF23961"/>
    </source>
</evidence>
<evidence type="ECO:0000313" key="2">
    <source>
        <dbReference type="EMBL" id="BBT18115.1"/>
    </source>
</evidence>
<evidence type="ECO:0000313" key="5">
    <source>
        <dbReference type="Proteomes" id="UP000515591"/>
    </source>
</evidence>
<organism evidence="3 4">
    <name type="scientific">Metapseudomonas otitidis</name>
    <dbReference type="NCBI Taxonomy" id="319939"/>
    <lineage>
        <taxon>Bacteria</taxon>
        <taxon>Pseudomonadati</taxon>
        <taxon>Pseudomonadota</taxon>
        <taxon>Gammaproteobacteria</taxon>
        <taxon>Pseudomonadales</taxon>
        <taxon>Pseudomonadaceae</taxon>
        <taxon>Metapseudomonas</taxon>
    </lineage>
</organism>
<dbReference type="EMBL" id="AP022642">
    <property type="protein sequence ID" value="BCA30202.1"/>
    <property type="molecule type" value="Genomic_DNA"/>
</dbReference>
<dbReference type="KEGG" id="poj:PtoMrB4_41790"/>
<dbReference type="Proteomes" id="UP000501237">
    <property type="component" value="Chromosome"/>
</dbReference>
<evidence type="ECO:0000313" key="3">
    <source>
        <dbReference type="EMBL" id="BCA30202.1"/>
    </source>
</evidence>
<protein>
    <recommendedName>
        <fullName evidence="1">Phage neck terminator protein gp12-like domain-containing protein</fullName>
    </recommendedName>
</protein>
<reference evidence="3 4" key="2">
    <citation type="journal article" date="2020" name="Microbiol. Resour. Announc.">
        <title>Complete genome sequence of Pseudomonas otitidis strain MrB4, isolated from Lake Biwa in Japan.</title>
        <authorList>
            <person name="Miyazaki K."/>
            <person name="Hase E."/>
            <person name="Maruya T."/>
        </authorList>
    </citation>
    <scope>NUCLEOTIDE SEQUENCE [LARGE SCALE GENOMIC DNA]</scope>
    <source>
        <strain evidence="3 4">MrB4</strain>
    </source>
</reference>
<dbReference type="NCBIfam" id="NF047498">
    <property type="entry name" value="LIC_12616_fam"/>
    <property type="match status" value="1"/>
</dbReference>
<evidence type="ECO:0000313" key="4">
    <source>
        <dbReference type="Proteomes" id="UP000501237"/>
    </source>
</evidence>
<gene>
    <name evidence="3" type="ORF">PtoMrB4_41790</name>
    <name evidence="2" type="ORF">WP8S17C03_41640</name>
</gene>
<reference evidence="2 5" key="1">
    <citation type="submission" date="2019-12" db="EMBL/GenBank/DDBJ databases">
        <title>complete genome sequences of Pseudomonas otitidis str. WP8-S17-CRE-03 isolated from wastewater treatment plant effluent.</title>
        <authorList>
            <person name="Sekizuka T."/>
            <person name="Itokawa K."/>
            <person name="Yatsu K."/>
            <person name="Inamine Y."/>
            <person name="Kuroda M."/>
        </authorList>
    </citation>
    <scope>NUCLEOTIDE SEQUENCE [LARGE SCALE GENOMIC DNA]</scope>
    <source>
        <strain evidence="2 5">WP8-S17-CRE-03</strain>
    </source>
</reference>
<name>A0A679GL72_9GAMM</name>
<dbReference type="AlphaFoldDB" id="A0A679GL72"/>
<accession>A0A679GL72</accession>
<sequence length="177" mass="18700">MSITATRLDVAALREALRSLLELPAGALVAADQAAAPPAGLYASLREQQSAEVGVSRREFNGNGERETVVTACETTFHLITHGPGALDLAHDARSILQSSRALDSLRRLGVALPRMKPIDNLSAVEAGVAKEQARLELVLAHGHQVVLEQKRIASSVVTAHTDTGLTATLTVNPTET</sequence>
<feature type="domain" description="Phage neck terminator protein gp12-like" evidence="1">
    <location>
        <begin position="12"/>
        <end position="157"/>
    </location>
</feature>
<dbReference type="Pfam" id="PF23961">
    <property type="entry name" value="Phage_tail_terminator_9"/>
    <property type="match status" value="1"/>
</dbReference>
<dbReference type="InterPro" id="IPR057087">
    <property type="entry name" value="Gp12-like"/>
</dbReference>
<dbReference type="EMBL" id="AP022213">
    <property type="protein sequence ID" value="BBT18115.1"/>
    <property type="molecule type" value="Genomic_DNA"/>
</dbReference>
<dbReference type="RefSeq" id="WP_182850739.1">
    <property type="nucleotide sequence ID" value="NZ_AP022213.1"/>
</dbReference>
<dbReference type="Proteomes" id="UP000515591">
    <property type="component" value="Chromosome"/>
</dbReference>
<proteinExistence type="predicted"/>